<dbReference type="GO" id="GO:0016042">
    <property type="term" value="P:lipid catabolic process"/>
    <property type="evidence" value="ECO:0007669"/>
    <property type="project" value="UniProtKB-KW"/>
</dbReference>
<dbReference type="AlphaFoldDB" id="A0A163JWC7"/>
<keyword evidence="3" id="KW-0460">Magnesium</keyword>
<dbReference type="STRING" id="4829.A0A163JWC7"/>
<dbReference type="InterPro" id="IPR000089">
    <property type="entry name" value="Biotin_lipoyl"/>
</dbReference>
<dbReference type="InterPro" id="IPR001882">
    <property type="entry name" value="Biotin_BS"/>
</dbReference>
<keyword evidence="6" id="KW-0092">Biotin</keyword>
<dbReference type="InterPro" id="IPR011053">
    <property type="entry name" value="Single_hybrid_motif"/>
</dbReference>
<accession>A0A163JWC7</accession>
<dbReference type="Pfam" id="PF18140">
    <property type="entry name" value="PCC_BT"/>
    <property type="match status" value="1"/>
</dbReference>
<dbReference type="PANTHER" id="PTHR45266">
    <property type="entry name" value="OXALOACETATE DECARBOXYLASE ALPHA CHAIN"/>
    <property type="match status" value="1"/>
</dbReference>
<dbReference type="EC" id="6.4.1.3" evidence="2"/>
<keyword evidence="4" id="KW-0443">Lipid metabolism</keyword>
<evidence type="ECO:0000256" key="3">
    <source>
        <dbReference type="ARBA" id="ARBA00022842"/>
    </source>
</evidence>
<dbReference type="InterPro" id="IPR050709">
    <property type="entry name" value="Biotin_Carboxyl_Carrier/Decarb"/>
</dbReference>
<evidence type="ECO:0000256" key="1">
    <source>
        <dbReference type="ARBA" id="ARBA00005060"/>
    </source>
</evidence>
<gene>
    <name evidence="9" type="primary">ABSGL_09621.1 scaffold 11483</name>
</gene>
<dbReference type="PROSITE" id="PS00188">
    <property type="entry name" value="BIOTIN"/>
    <property type="match status" value="1"/>
</dbReference>
<evidence type="ECO:0000313" key="9">
    <source>
        <dbReference type="EMBL" id="SAM03775.1"/>
    </source>
</evidence>
<comment type="pathway">
    <text evidence="1">Metabolic intermediate metabolism; propanoyl-CoA degradation; succinyl-CoA from propanoyl-CoA: step 1/3.</text>
</comment>
<organism evidence="9">
    <name type="scientific">Absidia glauca</name>
    <name type="common">Pin mould</name>
    <dbReference type="NCBI Taxonomy" id="4829"/>
    <lineage>
        <taxon>Eukaryota</taxon>
        <taxon>Fungi</taxon>
        <taxon>Fungi incertae sedis</taxon>
        <taxon>Mucoromycota</taxon>
        <taxon>Mucoromycotina</taxon>
        <taxon>Mucoromycetes</taxon>
        <taxon>Mucorales</taxon>
        <taxon>Cunninghamellaceae</taxon>
        <taxon>Absidia</taxon>
    </lineage>
</organism>
<dbReference type="InParanoid" id="A0A163JWC7"/>
<feature type="domain" description="Lipoyl-binding" evidence="8">
    <location>
        <begin position="60"/>
        <end position="135"/>
    </location>
</feature>
<dbReference type="UniPathway" id="UPA00945">
    <property type="reaction ID" value="UER00908"/>
</dbReference>
<evidence type="ECO:0000256" key="4">
    <source>
        <dbReference type="ARBA" id="ARBA00022963"/>
    </source>
</evidence>
<name>A0A163JWC7_ABSGL</name>
<dbReference type="InterPro" id="IPR041265">
    <property type="entry name" value="PCC_BT"/>
</dbReference>
<dbReference type="FunFam" id="2.40.50.100:FF:000003">
    <property type="entry name" value="Acetyl-CoA carboxylase biotin carboxyl carrier protein"/>
    <property type="match status" value="1"/>
</dbReference>
<comment type="catalytic activity">
    <reaction evidence="7">
        <text>propanoyl-CoA + hydrogencarbonate + ATP = (S)-methylmalonyl-CoA + ADP + phosphate + H(+)</text>
        <dbReference type="Rhea" id="RHEA:23720"/>
        <dbReference type="ChEBI" id="CHEBI:15378"/>
        <dbReference type="ChEBI" id="CHEBI:17544"/>
        <dbReference type="ChEBI" id="CHEBI:30616"/>
        <dbReference type="ChEBI" id="CHEBI:43474"/>
        <dbReference type="ChEBI" id="CHEBI:57327"/>
        <dbReference type="ChEBI" id="CHEBI:57392"/>
        <dbReference type="ChEBI" id="CHEBI:456216"/>
        <dbReference type="EC" id="6.4.1.3"/>
    </reaction>
    <physiologicalReaction direction="left-to-right" evidence="7">
        <dbReference type="Rhea" id="RHEA:23721"/>
    </physiologicalReaction>
</comment>
<dbReference type="EMBL" id="LT554264">
    <property type="protein sequence ID" value="SAM03775.1"/>
    <property type="molecule type" value="Genomic_DNA"/>
</dbReference>
<dbReference type="PANTHER" id="PTHR45266:SF3">
    <property type="entry name" value="OXALOACETATE DECARBOXYLASE ALPHA CHAIN"/>
    <property type="match status" value="1"/>
</dbReference>
<dbReference type="OrthoDB" id="196847at2759"/>
<evidence type="ECO:0000313" key="10">
    <source>
        <dbReference type="Proteomes" id="UP000078561"/>
    </source>
</evidence>
<keyword evidence="10" id="KW-1185">Reference proteome</keyword>
<protein>
    <recommendedName>
        <fullName evidence="2">propionyl-CoA carboxylase</fullName>
        <ecNumber evidence="2">6.4.1.3</ecNumber>
    </recommendedName>
</protein>
<dbReference type="Proteomes" id="UP000078561">
    <property type="component" value="Unassembled WGS sequence"/>
</dbReference>
<dbReference type="SUPFAM" id="SSF51230">
    <property type="entry name" value="Single hybrid motif"/>
    <property type="match status" value="1"/>
</dbReference>
<evidence type="ECO:0000259" key="8">
    <source>
        <dbReference type="PROSITE" id="PS50968"/>
    </source>
</evidence>
<evidence type="ECO:0000256" key="2">
    <source>
        <dbReference type="ARBA" id="ARBA00013050"/>
    </source>
</evidence>
<reference evidence="9" key="1">
    <citation type="submission" date="2016-04" db="EMBL/GenBank/DDBJ databases">
        <authorList>
            <person name="Evans L.H."/>
            <person name="Alamgir A."/>
            <person name="Owens N."/>
            <person name="Weber N.D."/>
            <person name="Virtaneva K."/>
            <person name="Barbian K."/>
            <person name="Babar A."/>
            <person name="Rosenke K."/>
        </authorList>
    </citation>
    <scope>NUCLEOTIDE SEQUENCE [LARGE SCALE GENOMIC DNA]</scope>
    <source>
        <strain evidence="9">CBS 101.48</strain>
    </source>
</reference>
<keyword evidence="5" id="KW-0464">Manganese</keyword>
<dbReference type="Pfam" id="PF00364">
    <property type="entry name" value="Biotin_lipoyl"/>
    <property type="match status" value="1"/>
</dbReference>
<proteinExistence type="predicted"/>
<dbReference type="GO" id="GO:0004658">
    <property type="term" value="F:propionyl-CoA carboxylase activity"/>
    <property type="evidence" value="ECO:0007669"/>
    <property type="project" value="UniProtKB-EC"/>
</dbReference>
<dbReference type="Gene3D" id="2.40.50.100">
    <property type="match status" value="1"/>
</dbReference>
<evidence type="ECO:0000256" key="5">
    <source>
        <dbReference type="ARBA" id="ARBA00023211"/>
    </source>
</evidence>
<evidence type="ECO:0000256" key="7">
    <source>
        <dbReference type="ARBA" id="ARBA00049495"/>
    </source>
</evidence>
<dbReference type="PROSITE" id="PS50968">
    <property type="entry name" value="BIOTINYL_LIPOYL"/>
    <property type="match status" value="1"/>
</dbReference>
<dbReference type="CDD" id="cd06850">
    <property type="entry name" value="biotinyl_domain"/>
    <property type="match status" value="1"/>
</dbReference>
<keyword evidence="4" id="KW-0442">Lipid degradation</keyword>
<sequence>MHWPLDGLLSRISLPDGSGLVIQYLDVLDFGFRVQYHGSRYKVAVLNETQQQLSRHMKPKAKEEESKWIQSPMPGRIVSVAVKEGDQVTVGEELAVVEAMKMQNILRASRTGIVKKVYVASGNAVKSGQMLIEFQDDE</sequence>
<evidence type="ECO:0000256" key="6">
    <source>
        <dbReference type="ARBA" id="ARBA00023267"/>
    </source>
</evidence>